<accession>A0A1Q9LHL5</accession>
<dbReference type="EMBL" id="MKQR01000021">
    <property type="protein sequence ID" value="OLR91531.1"/>
    <property type="molecule type" value="Genomic_DNA"/>
</dbReference>
<gene>
    <name evidence="3" type="ORF">BJP25_25500</name>
</gene>
<dbReference type="RefSeq" id="WP_075976603.1">
    <property type="nucleotide sequence ID" value="NZ_MKQR01000021.1"/>
</dbReference>
<dbReference type="Pfam" id="PF02021">
    <property type="entry name" value="UPF0102"/>
    <property type="match status" value="1"/>
</dbReference>
<proteinExistence type="inferred from homology"/>
<comment type="caution">
    <text evidence="3">The sequence shown here is derived from an EMBL/GenBank/DDBJ whole genome shotgun (WGS) entry which is preliminary data.</text>
</comment>
<reference evidence="3 4" key="1">
    <citation type="submission" date="2016-10" db="EMBL/GenBank/DDBJ databases">
        <title>The Draft Genome Sequence of Actinokineospora bangkokensis 44EHWT reveals the biosynthetic pathway of antifungal compounds Thailandins with unusual extender unit butylmalonyl-CoA.</title>
        <authorList>
            <person name="Greule A."/>
            <person name="Intra B."/>
            <person name="Flemming S."/>
            <person name="Rommel M.G."/>
            <person name="Panbangred W."/>
            <person name="Bechthold A."/>
        </authorList>
    </citation>
    <scope>NUCLEOTIDE SEQUENCE [LARGE SCALE GENOMIC DNA]</scope>
    <source>
        <strain evidence="3 4">44EHW</strain>
    </source>
</reference>
<organism evidence="3 4">
    <name type="scientific">Actinokineospora bangkokensis</name>
    <dbReference type="NCBI Taxonomy" id="1193682"/>
    <lineage>
        <taxon>Bacteria</taxon>
        <taxon>Bacillati</taxon>
        <taxon>Actinomycetota</taxon>
        <taxon>Actinomycetes</taxon>
        <taxon>Pseudonocardiales</taxon>
        <taxon>Pseudonocardiaceae</taxon>
        <taxon>Actinokineospora</taxon>
    </lineage>
</organism>
<dbReference type="HAMAP" id="MF_00048">
    <property type="entry name" value="UPF0102"/>
    <property type="match status" value="1"/>
</dbReference>
<protein>
    <recommendedName>
        <fullName evidence="2">UPF0102 protein BJP25_25500</fullName>
    </recommendedName>
</protein>
<dbReference type="InterPro" id="IPR011335">
    <property type="entry name" value="Restrct_endonuc-II-like"/>
</dbReference>
<comment type="similarity">
    <text evidence="1 2">Belongs to the UPF0102 family.</text>
</comment>
<dbReference type="NCBIfam" id="NF009154">
    <property type="entry name" value="PRK12497.3-3"/>
    <property type="match status" value="1"/>
</dbReference>
<dbReference type="AlphaFoldDB" id="A0A1Q9LHL5"/>
<dbReference type="PANTHER" id="PTHR34039">
    <property type="entry name" value="UPF0102 PROTEIN YRAN"/>
    <property type="match status" value="1"/>
</dbReference>
<dbReference type="InterPro" id="IPR003509">
    <property type="entry name" value="UPF0102_YraN-like"/>
</dbReference>
<dbReference type="SUPFAM" id="SSF52980">
    <property type="entry name" value="Restriction endonuclease-like"/>
    <property type="match status" value="1"/>
</dbReference>
<name>A0A1Q9LHL5_9PSEU</name>
<dbReference type="OrthoDB" id="9794876at2"/>
<dbReference type="PANTHER" id="PTHR34039:SF1">
    <property type="entry name" value="UPF0102 PROTEIN YRAN"/>
    <property type="match status" value="1"/>
</dbReference>
<dbReference type="InterPro" id="IPR011856">
    <property type="entry name" value="tRNA_endonuc-like_dom_sf"/>
</dbReference>
<evidence type="ECO:0000313" key="3">
    <source>
        <dbReference type="EMBL" id="OLR91531.1"/>
    </source>
</evidence>
<dbReference type="GO" id="GO:0003676">
    <property type="term" value="F:nucleic acid binding"/>
    <property type="evidence" value="ECO:0007669"/>
    <property type="project" value="InterPro"/>
</dbReference>
<dbReference type="CDD" id="cd20736">
    <property type="entry name" value="PoNe_Nuclease"/>
    <property type="match status" value="1"/>
</dbReference>
<keyword evidence="4" id="KW-1185">Reference proteome</keyword>
<sequence length="119" mass="12866">MGAPHITLGRRGESVAARYLRDTGLVVLARNWRCPLGELDLVCADGGGLVVVEVKTRSGTGFGTPAEAVDDAKAERVRALAERWRTDHGVRPCRVRFDIVAVLLPPDGPAKVRHLRGAF</sequence>
<evidence type="ECO:0000256" key="2">
    <source>
        <dbReference type="HAMAP-Rule" id="MF_00048"/>
    </source>
</evidence>
<dbReference type="Gene3D" id="3.40.1350.10">
    <property type="match status" value="1"/>
</dbReference>
<evidence type="ECO:0000256" key="1">
    <source>
        <dbReference type="ARBA" id="ARBA00006738"/>
    </source>
</evidence>
<dbReference type="Proteomes" id="UP000186040">
    <property type="component" value="Unassembled WGS sequence"/>
</dbReference>
<dbReference type="STRING" id="1193682.BJP25_25500"/>
<dbReference type="NCBIfam" id="NF009150">
    <property type="entry name" value="PRK12497.1-3"/>
    <property type="match status" value="1"/>
</dbReference>
<evidence type="ECO:0000313" key="4">
    <source>
        <dbReference type="Proteomes" id="UP000186040"/>
    </source>
</evidence>